<dbReference type="GO" id="GO:0004775">
    <property type="term" value="F:succinate-CoA ligase (ADP-forming) activity"/>
    <property type="evidence" value="ECO:0007669"/>
    <property type="project" value="TreeGrafter"/>
</dbReference>
<dbReference type="SUPFAM" id="SSF52210">
    <property type="entry name" value="Succinyl-CoA synthetase domains"/>
    <property type="match status" value="1"/>
</dbReference>
<dbReference type="STRING" id="1121432.SAMN02745219_00432"/>
<dbReference type="GO" id="GO:0006099">
    <property type="term" value="P:tricarboxylic acid cycle"/>
    <property type="evidence" value="ECO:0007669"/>
    <property type="project" value="TreeGrafter"/>
</dbReference>
<dbReference type="InterPro" id="IPR003781">
    <property type="entry name" value="CoA-bd"/>
</dbReference>
<dbReference type="Pfam" id="PF02629">
    <property type="entry name" value="CoA_binding"/>
    <property type="match status" value="1"/>
</dbReference>
<gene>
    <name evidence="6" type="ORF">SAMN02745219_00432</name>
</gene>
<dbReference type="AlphaFoldDB" id="A0A1M6BKY5"/>
<dbReference type="RefSeq" id="WP_072867126.1">
    <property type="nucleotide sequence ID" value="NZ_FQZM01000005.1"/>
</dbReference>
<feature type="domain" description="CoA-binding" evidence="5">
    <location>
        <begin position="4"/>
        <end position="100"/>
    </location>
</feature>
<comment type="similarity">
    <text evidence="3">Belongs to the succinate/malate CoA ligase alpha subunit family.</text>
</comment>
<evidence type="ECO:0000259" key="5">
    <source>
        <dbReference type="SMART" id="SM00881"/>
    </source>
</evidence>
<feature type="active site" description="Tele-phosphohistidine intermediate" evidence="4">
    <location>
        <position position="256"/>
    </location>
</feature>
<name>A0A1M6BKY5_9FIRM</name>
<evidence type="ECO:0000256" key="1">
    <source>
        <dbReference type="ARBA" id="ARBA00022598"/>
    </source>
</evidence>
<dbReference type="SMART" id="SM00881">
    <property type="entry name" value="CoA_binding"/>
    <property type="match status" value="1"/>
</dbReference>
<evidence type="ECO:0000256" key="3">
    <source>
        <dbReference type="ARBA" id="ARBA00060724"/>
    </source>
</evidence>
<dbReference type="GO" id="GO:0000166">
    <property type="term" value="F:nucleotide binding"/>
    <property type="evidence" value="ECO:0007669"/>
    <property type="project" value="UniProtKB-KW"/>
</dbReference>
<dbReference type="InterPro" id="IPR016102">
    <property type="entry name" value="Succinyl-CoA_synth-like"/>
</dbReference>
<accession>A0A1M6BKY5</accession>
<dbReference type="Proteomes" id="UP000184529">
    <property type="component" value="Unassembled WGS sequence"/>
</dbReference>
<evidence type="ECO:0000313" key="6">
    <source>
        <dbReference type="EMBL" id="SHI49382.1"/>
    </source>
</evidence>
<dbReference type="GO" id="GO:0004776">
    <property type="term" value="F:succinate-CoA ligase (GDP-forming) activity"/>
    <property type="evidence" value="ECO:0007669"/>
    <property type="project" value="TreeGrafter"/>
</dbReference>
<dbReference type="PRINTS" id="PR01798">
    <property type="entry name" value="SCOASYNTHASE"/>
</dbReference>
<protein>
    <submittedName>
        <fullName evidence="6">Succinyl-CoA synthetase alpha subunit</fullName>
    </submittedName>
</protein>
<dbReference type="PANTHER" id="PTHR11117">
    <property type="entry name" value="SUCCINYL-COA LIGASE SUBUNIT ALPHA"/>
    <property type="match status" value="1"/>
</dbReference>
<dbReference type="SUPFAM" id="SSF51735">
    <property type="entry name" value="NAD(P)-binding Rossmann-fold domains"/>
    <property type="match status" value="1"/>
</dbReference>
<dbReference type="Pfam" id="PF00549">
    <property type="entry name" value="Ligase_CoA"/>
    <property type="match status" value="1"/>
</dbReference>
<dbReference type="Gene3D" id="3.40.50.261">
    <property type="entry name" value="Succinyl-CoA synthetase domains"/>
    <property type="match status" value="1"/>
</dbReference>
<dbReference type="PANTHER" id="PTHR11117:SF2">
    <property type="entry name" value="SUCCINATE--COA LIGASE [ADP_GDP-FORMING] SUBUNIT ALPHA, MITOCHONDRIAL"/>
    <property type="match status" value="1"/>
</dbReference>
<dbReference type="OrthoDB" id="9807196at2"/>
<proteinExistence type="inferred from homology"/>
<keyword evidence="7" id="KW-1185">Reference proteome</keyword>
<dbReference type="PIRSF" id="PIRSF001553">
    <property type="entry name" value="SucCS_alpha"/>
    <property type="match status" value="1"/>
</dbReference>
<dbReference type="FunFam" id="3.40.50.720:FF:000277">
    <property type="entry name" value="Succinate--CoA ligase [ADP-forming] subunit alpha"/>
    <property type="match status" value="1"/>
</dbReference>
<evidence type="ECO:0000313" key="7">
    <source>
        <dbReference type="Proteomes" id="UP000184529"/>
    </source>
</evidence>
<keyword evidence="2" id="KW-0547">Nucleotide-binding</keyword>
<sequence>MGILIDRHSRIVIQGITGREASMVTKHTLAYGTRIVAGVTPGKGGQEVHGVPVYDTLKAACREHQPDTSLIYVPPAFVYDAVAEAVANGIKLILIPTENVPQKDAVKCLNLARRAGVRVIGPNSVGMINPGERVKLGAIGGDNVERCFVPGPVGVISRSGGMTAETSWMIKRAGYGVSTSVSIGGDALIGSTIKDLLALFEADPQTRAVVVFSEPGTSQEEEAAAFIQERGFTKPLIAYIAGRFTENMPEGTVFGHAAALISGNYGRPSLKAARLREAGAHVLENFDDLIPTLKQILG</sequence>
<dbReference type="InterPro" id="IPR005811">
    <property type="entry name" value="SUCC_ACL_C"/>
</dbReference>
<dbReference type="InterPro" id="IPR005810">
    <property type="entry name" value="CoA_lig_alpha"/>
</dbReference>
<dbReference type="EMBL" id="FQZM01000005">
    <property type="protein sequence ID" value="SHI49382.1"/>
    <property type="molecule type" value="Genomic_DNA"/>
</dbReference>
<dbReference type="InterPro" id="IPR036291">
    <property type="entry name" value="NAD(P)-bd_dom_sf"/>
</dbReference>
<evidence type="ECO:0000256" key="2">
    <source>
        <dbReference type="ARBA" id="ARBA00022741"/>
    </source>
</evidence>
<dbReference type="GO" id="GO:0009361">
    <property type="term" value="C:succinate-CoA ligase complex (ADP-forming)"/>
    <property type="evidence" value="ECO:0007669"/>
    <property type="project" value="TreeGrafter"/>
</dbReference>
<reference evidence="7" key="1">
    <citation type="submission" date="2016-11" db="EMBL/GenBank/DDBJ databases">
        <authorList>
            <person name="Varghese N."/>
            <person name="Submissions S."/>
        </authorList>
    </citation>
    <scope>NUCLEOTIDE SEQUENCE [LARGE SCALE GENOMIC DNA]</scope>
    <source>
        <strain evidence="7">DSM 16057</strain>
    </source>
</reference>
<keyword evidence="1" id="KW-0436">Ligase</keyword>
<organism evidence="6 7">
    <name type="scientific">Desulfofundulus thermosubterraneus DSM 16057</name>
    <dbReference type="NCBI Taxonomy" id="1121432"/>
    <lineage>
        <taxon>Bacteria</taxon>
        <taxon>Bacillati</taxon>
        <taxon>Bacillota</taxon>
        <taxon>Clostridia</taxon>
        <taxon>Eubacteriales</taxon>
        <taxon>Peptococcaceae</taxon>
        <taxon>Desulfofundulus</taxon>
    </lineage>
</organism>
<dbReference type="Gene3D" id="3.40.50.720">
    <property type="entry name" value="NAD(P)-binding Rossmann-like Domain"/>
    <property type="match status" value="1"/>
</dbReference>
<evidence type="ECO:0000256" key="4">
    <source>
        <dbReference type="PIRSR" id="PIRSR001553-1"/>
    </source>
</evidence>